<dbReference type="AlphaFoldDB" id="A0A5C0VE97"/>
<keyword evidence="4" id="KW-1185">Reference proteome</keyword>
<dbReference type="InterPro" id="IPR025232">
    <property type="entry name" value="DUF4174"/>
</dbReference>
<evidence type="ECO:0000313" key="3">
    <source>
        <dbReference type="EMBL" id="QEK50389.1"/>
    </source>
</evidence>
<dbReference type="RefSeq" id="WP_149073587.1">
    <property type="nucleotide sequence ID" value="NZ_CP043329.1"/>
</dbReference>
<evidence type="ECO:0000259" key="2">
    <source>
        <dbReference type="Pfam" id="PF13778"/>
    </source>
</evidence>
<dbReference type="Proteomes" id="UP000323653">
    <property type="component" value="Chromosome"/>
</dbReference>
<protein>
    <submittedName>
        <fullName evidence="3">DUF4174 domain-containing protein</fullName>
    </submittedName>
</protein>
<evidence type="ECO:0000256" key="1">
    <source>
        <dbReference type="ARBA" id="ARBA00022729"/>
    </source>
</evidence>
<accession>A0A5C0VE97</accession>
<dbReference type="EMBL" id="CP043329">
    <property type="protein sequence ID" value="QEK50389.1"/>
    <property type="molecule type" value="Genomic_DNA"/>
</dbReference>
<evidence type="ECO:0000313" key="4">
    <source>
        <dbReference type="Proteomes" id="UP000323653"/>
    </source>
</evidence>
<proteinExistence type="predicted"/>
<organism evidence="3 4">
    <name type="scientific">Pedobacter aquae</name>
    <dbReference type="NCBI Taxonomy" id="2605747"/>
    <lineage>
        <taxon>Bacteria</taxon>
        <taxon>Pseudomonadati</taxon>
        <taxon>Bacteroidota</taxon>
        <taxon>Sphingobacteriia</taxon>
        <taxon>Sphingobacteriales</taxon>
        <taxon>Sphingobacteriaceae</taxon>
        <taxon>Pedobacter</taxon>
    </lineage>
</organism>
<name>A0A5C0VE97_9SPHI</name>
<dbReference type="Pfam" id="PF13778">
    <property type="entry name" value="DUF4174"/>
    <property type="match status" value="1"/>
</dbReference>
<feature type="domain" description="DUF4174" evidence="2">
    <location>
        <begin position="24"/>
        <end position="119"/>
    </location>
</feature>
<sequence length="122" mass="14179">MPILSLLIFVFSFGCYPPQFRDYREVILLAPHKEDATYIRQLQVLKADEKGLAERDIKLSTYFFDEGLPKEQLKLITKPHTFTIILLGKDGGEKYRSHQISSLNTLYKIIDVMPMRRAEMGK</sequence>
<reference evidence="3 4" key="1">
    <citation type="submission" date="2019-08" db="EMBL/GenBank/DDBJ databases">
        <title>Pedobacter sp. nov., isolated from Han river, South Korea.</title>
        <authorList>
            <person name="Lee D.-H."/>
            <person name="Kim Y.-S."/>
            <person name="Hwang E.-M."/>
            <person name="Le Tran T.C."/>
            <person name="Cha C.-J."/>
        </authorList>
    </citation>
    <scope>NUCLEOTIDE SEQUENCE [LARGE SCALE GENOMIC DNA]</scope>
    <source>
        <strain evidence="3 4">CJ43</strain>
    </source>
</reference>
<gene>
    <name evidence="3" type="ORF">FYC62_00915</name>
</gene>
<dbReference type="KEGG" id="pej:FYC62_00915"/>
<keyword evidence="1" id="KW-0732">Signal</keyword>